<organism evidence="1 2">
    <name type="scientific">Bodo saltans</name>
    <name type="common">Flagellated protozoan</name>
    <dbReference type="NCBI Taxonomy" id="75058"/>
    <lineage>
        <taxon>Eukaryota</taxon>
        <taxon>Discoba</taxon>
        <taxon>Euglenozoa</taxon>
        <taxon>Kinetoplastea</taxon>
        <taxon>Metakinetoplastina</taxon>
        <taxon>Eubodonida</taxon>
        <taxon>Bodonidae</taxon>
        <taxon>Bodo</taxon>
    </lineage>
</organism>
<dbReference type="AlphaFoldDB" id="A0A0S4J506"/>
<proteinExistence type="predicted"/>
<dbReference type="EMBL" id="CYKH01001075">
    <property type="protein sequence ID" value="CUG82021.1"/>
    <property type="molecule type" value="Genomic_DNA"/>
</dbReference>
<dbReference type="Proteomes" id="UP000051952">
    <property type="component" value="Unassembled WGS sequence"/>
</dbReference>
<accession>A0A0S4J506</accession>
<gene>
    <name evidence="1" type="ORF">BSAL_86900</name>
</gene>
<feature type="non-terminal residue" evidence="1">
    <location>
        <position position="1"/>
    </location>
</feature>
<keyword evidence="2" id="KW-1185">Reference proteome</keyword>
<reference evidence="2" key="1">
    <citation type="submission" date="2015-09" db="EMBL/GenBank/DDBJ databases">
        <authorList>
            <consortium name="Pathogen Informatics"/>
        </authorList>
    </citation>
    <scope>NUCLEOTIDE SEQUENCE [LARGE SCALE GENOMIC DNA]</scope>
    <source>
        <strain evidence="2">Lake Konstanz</strain>
    </source>
</reference>
<sequence length="82" mass="9044">GFFYCFLSVQHKKRPILIGTSATPATACRWHDPRTALAATAVTPAATARRSGAWRVVKQFVRTCFIDWTTSTDPIPVCAPHL</sequence>
<evidence type="ECO:0000313" key="1">
    <source>
        <dbReference type="EMBL" id="CUG82021.1"/>
    </source>
</evidence>
<protein>
    <submittedName>
        <fullName evidence="1">Uncharacterized protein</fullName>
    </submittedName>
</protein>
<name>A0A0S4J506_BODSA</name>
<dbReference type="VEuPathDB" id="TriTrypDB:BSAL_86900"/>
<evidence type="ECO:0000313" key="2">
    <source>
        <dbReference type="Proteomes" id="UP000051952"/>
    </source>
</evidence>